<dbReference type="PANTHER" id="PTHR32182">
    <property type="entry name" value="DNA REPLICATION AND REPAIR PROTEIN RECF"/>
    <property type="match status" value="1"/>
</dbReference>
<dbReference type="InterPro" id="IPR003395">
    <property type="entry name" value="RecF/RecN/SMC_N"/>
</dbReference>
<evidence type="ECO:0000313" key="12">
    <source>
        <dbReference type="Proteomes" id="UP000294678"/>
    </source>
</evidence>
<feature type="binding site" evidence="9">
    <location>
        <begin position="30"/>
        <end position="37"/>
    </location>
    <ligand>
        <name>ATP</name>
        <dbReference type="ChEBI" id="CHEBI:30616"/>
    </ligand>
</feature>
<dbReference type="Pfam" id="PF02463">
    <property type="entry name" value="SMC_N"/>
    <property type="match status" value="1"/>
</dbReference>
<feature type="domain" description="RecF/RecN/SMC N-terminal" evidence="10">
    <location>
        <begin position="2"/>
        <end position="341"/>
    </location>
</feature>
<dbReference type="InterPro" id="IPR042174">
    <property type="entry name" value="RecF_2"/>
</dbReference>
<keyword evidence="8 9" id="KW-0238">DNA-binding</keyword>
<dbReference type="Gene3D" id="1.20.1050.90">
    <property type="entry name" value="RecF/RecN/SMC, N-terminal domain"/>
    <property type="match status" value="1"/>
</dbReference>
<dbReference type="PROSITE" id="PS00617">
    <property type="entry name" value="RECF_1"/>
    <property type="match status" value="1"/>
</dbReference>
<dbReference type="RefSeq" id="WP_134113245.1">
    <property type="nucleotide sequence ID" value="NZ_SOBG01000005.1"/>
</dbReference>
<dbReference type="GO" id="GO:0003697">
    <property type="term" value="F:single-stranded DNA binding"/>
    <property type="evidence" value="ECO:0007669"/>
    <property type="project" value="UniProtKB-UniRule"/>
</dbReference>
<evidence type="ECO:0000256" key="3">
    <source>
        <dbReference type="ARBA" id="ARBA00020170"/>
    </source>
</evidence>
<dbReference type="AlphaFoldDB" id="A0AA46DYB8"/>
<gene>
    <name evidence="9" type="primary">recF</name>
    <name evidence="11" type="ORF">EV215_1376</name>
</gene>
<keyword evidence="12" id="KW-1185">Reference proteome</keyword>
<dbReference type="Proteomes" id="UP000294678">
    <property type="component" value="Unassembled WGS sequence"/>
</dbReference>
<evidence type="ECO:0000256" key="1">
    <source>
        <dbReference type="ARBA" id="ARBA00004496"/>
    </source>
</evidence>
<keyword evidence="9" id="KW-0742">SOS response</keyword>
<evidence type="ECO:0000256" key="4">
    <source>
        <dbReference type="ARBA" id="ARBA00022490"/>
    </source>
</evidence>
<keyword evidence="9" id="KW-0234">DNA repair</keyword>
<name>A0AA46DYB8_9FUSO</name>
<dbReference type="GO" id="GO:0005737">
    <property type="term" value="C:cytoplasm"/>
    <property type="evidence" value="ECO:0007669"/>
    <property type="project" value="UniProtKB-SubCell"/>
</dbReference>
<dbReference type="GO" id="GO:0006302">
    <property type="term" value="P:double-strand break repair"/>
    <property type="evidence" value="ECO:0007669"/>
    <property type="project" value="TreeGrafter"/>
</dbReference>
<evidence type="ECO:0000256" key="7">
    <source>
        <dbReference type="ARBA" id="ARBA00022840"/>
    </source>
</evidence>
<dbReference type="NCBIfam" id="TIGR00611">
    <property type="entry name" value="recf"/>
    <property type="match status" value="1"/>
</dbReference>
<dbReference type="InterPro" id="IPR018078">
    <property type="entry name" value="DNA-binding_RecF_CS"/>
</dbReference>
<protein>
    <recommendedName>
        <fullName evidence="3 9">DNA replication and repair protein RecF</fullName>
    </recommendedName>
</protein>
<dbReference type="InterPro" id="IPR027417">
    <property type="entry name" value="P-loop_NTPase"/>
</dbReference>
<dbReference type="GO" id="GO:0006260">
    <property type="term" value="P:DNA replication"/>
    <property type="evidence" value="ECO:0007669"/>
    <property type="project" value="UniProtKB-UniRule"/>
</dbReference>
<dbReference type="PANTHER" id="PTHR32182:SF0">
    <property type="entry name" value="DNA REPLICATION AND REPAIR PROTEIN RECF"/>
    <property type="match status" value="1"/>
</dbReference>
<reference evidence="11 12" key="1">
    <citation type="submission" date="2019-03" db="EMBL/GenBank/DDBJ databases">
        <title>Genomic Encyclopedia of Type Strains, Phase IV (KMG-IV): sequencing the most valuable type-strain genomes for metagenomic binning, comparative biology and taxonomic classification.</title>
        <authorList>
            <person name="Goeker M."/>
        </authorList>
    </citation>
    <scope>NUCLEOTIDE SEQUENCE [LARGE SCALE GENOMIC DNA]</scope>
    <source>
        <strain evidence="11 12">DSM 100055</strain>
    </source>
</reference>
<keyword evidence="4 9" id="KW-0963">Cytoplasm</keyword>
<sequence length="359" mass="42741">MFIKNLSYFNFRNLIDGNLEFDKKFNLFLGKNGQGKTSVLESIYFTITGQSFRTKNIKDIIKYEKLKLATYLEYEDKFSEKNIAIKTISNKKEYFYNKKKVTYDEYLGRLNVISFIPEDINLIIGSPMNRRNFFDYEISQGNTSYYIHLKNYNKILKIRNTFFKNKDFSEIFEIYNQKFFEEIVEIVTMRYEYIKKISILLNLNYRKLFDNKSELILTYKNSFGDITKLNKNQIMKKLLEYYKKIKDKEKKYGYSLIGPQKDDFLFLLNGKEAKSFSSQGEKKSIIFALKISEIDMLIKEKSETPIFLIDDISSYFDSIRKESIIKYFENREIQLFLSSTDDLGINSKKFKIFKGDVNG</sequence>
<evidence type="ECO:0000256" key="6">
    <source>
        <dbReference type="ARBA" id="ARBA00022741"/>
    </source>
</evidence>
<dbReference type="GO" id="GO:0000731">
    <property type="term" value="P:DNA synthesis involved in DNA repair"/>
    <property type="evidence" value="ECO:0007669"/>
    <property type="project" value="TreeGrafter"/>
</dbReference>
<organism evidence="11 12">
    <name type="scientific">Hypnocyclicus thermotrophus</name>
    <dbReference type="NCBI Taxonomy" id="1627895"/>
    <lineage>
        <taxon>Bacteria</taxon>
        <taxon>Fusobacteriati</taxon>
        <taxon>Fusobacteriota</taxon>
        <taxon>Fusobacteriia</taxon>
        <taxon>Fusobacteriales</taxon>
        <taxon>Fusobacteriaceae</taxon>
        <taxon>Hypnocyclicus</taxon>
    </lineage>
</organism>
<keyword evidence="6 9" id="KW-0547">Nucleotide-binding</keyword>
<comment type="subcellular location">
    <subcellularLocation>
        <location evidence="1 9">Cytoplasm</location>
    </subcellularLocation>
</comment>
<dbReference type="GO" id="GO:0009432">
    <property type="term" value="P:SOS response"/>
    <property type="evidence" value="ECO:0007669"/>
    <property type="project" value="UniProtKB-UniRule"/>
</dbReference>
<proteinExistence type="inferred from homology"/>
<comment type="function">
    <text evidence="9">The RecF protein is involved in DNA metabolism; it is required for DNA replication and normal SOS inducibility. RecF binds preferentially to single-stranded, linear DNA. It also seems to bind ATP.</text>
</comment>
<comment type="similarity">
    <text evidence="2 9">Belongs to the RecF family.</text>
</comment>
<keyword evidence="9" id="KW-0227">DNA damage</keyword>
<evidence type="ECO:0000256" key="5">
    <source>
        <dbReference type="ARBA" id="ARBA00022705"/>
    </source>
</evidence>
<accession>A0AA46DYB8</accession>
<dbReference type="EMBL" id="SOBG01000005">
    <property type="protein sequence ID" value="TDT69834.1"/>
    <property type="molecule type" value="Genomic_DNA"/>
</dbReference>
<dbReference type="Gene3D" id="3.40.50.300">
    <property type="entry name" value="P-loop containing nucleotide triphosphate hydrolases"/>
    <property type="match status" value="1"/>
</dbReference>
<comment type="caution">
    <text evidence="11">The sequence shown here is derived from an EMBL/GenBank/DDBJ whole genome shotgun (WGS) entry which is preliminary data.</text>
</comment>
<dbReference type="InterPro" id="IPR001238">
    <property type="entry name" value="DNA-binding_RecF"/>
</dbReference>
<keyword evidence="7 9" id="KW-0067">ATP-binding</keyword>
<evidence type="ECO:0000259" key="10">
    <source>
        <dbReference type="Pfam" id="PF02463"/>
    </source>
</evidence>
<evidence type="ECO:0000256" key="8">
    <source>
        <dbReference type="ARBA" id="ARBA00023125"/>
    </source>
</evidence>
<keyword evidence="5 9" id="KW-0235">DNA replication</keyword>
<dbReference type="HAMAP" id="MF_00365">
    <property type="entry name" value="RecF"/>
    <property type="match status" value="1"/>
</dbReference>
<dbReference type="SUPFAM" id="SSF52540">
    <property type="entry name" value="P-loop containing nucleoside triphosphate hydrolases"/>
    <property type="match status" value="1"/>
</dbReference>
<evidence type="ECO:0000256" key="2">
    <source>
        <dbReference type="ARBA" id="ARBA00008016"/>
    </source>
</evidence>
<dbReference type="GO" id="GO:0005524">
    <property type="term" value="F:ATP binding"/>
    <property type="evidence" value="ECO:0007669"/>
    <property type="project" value="UniProtKB-UniRule"/>
</dbReference>
<evidence type="ECO:0000313" key="11">
    <source>
        <dbReference type="EMBL" id="TDT69834.1"/>
    </source>
</evidence>
<evidence type="ECO:0000256" key="9">
    <source>
        <dbReference type="HAMAP-Rule" id="MF_00365"/>
    </source>
</evidence>